<reference evidence="4" key="1">
    <citation type="submission" date="2018-12" db="EMBL/GenBank/DDBJ databases">
        <title>Complete genome sequencing of Jeotgalibaca sp. H21T32.</title>
        <authorList>
            <person name="Bae J.-W."/>
            <person name="Lee S.-Y."/>
        </authorList>
    </citation>
    <scope>NUCLEOTIDE SEQUENCE [LARGE SCALE GENOMIC DNA]</scope>
    <source>
        <strain evidence="4">H21T32</strain>
    </source>
</reference>
<dbReference type="InterPro" id="IPR004701">
    <property type="entry name" value="PTS_EIIA_man-typ"/>
</dbReference>
<dbReference type="EMBL" id="CP034465">
    <property type="protein sequence ID" value="AZP03186.1"/>
    <property type="molecule type" value="Genomic_DNA"/>
</dbReference>
<organism evidence="3 4">
    <name type="scientific">Jeotgalibaca ciconiae</name>
    <dbReference type="NCBI Taxonomy" id="2496265"/>
    <lineage>
        <taxon>Bacteria</taxon>
        <taxon>Bacillati</taxon>
        <taxon>Bacillota</taxon>
        <taxon>Bacilli</taxon>
        <taxon>Lactobacillales</taxon>
        <taxon>Carnobacteriaceae</taxon>
        <taxon>Jeotgalibaca</taxon>
    </lineage>
</organism>
<dbReference type="KEGG" id="jeh:EJN90_00045"/>
<keyword evidence="4" id="KW-1185">Reference proteome</keyword>
<gene>
    <name evidence="3" type="ORF">EJN90_00045</name>
</gene>
<dbReference type="GO" id="GO:0009401">
    <property type="term" value="P:phosphoenolpyruvate-dependent sugar phosphotransferase system"/>
    <property type="evidence" value="ECO:0007669"/>
    <property type="project" value="InterPro"/>
</dbReference>
<evidence type="ECO:0000256" key="1">
    <source>
        <dbReference type="ARBA" id="ARBA00022679"/>
    </source>
</evidence>
<dbReference type="SUPFAM" id="SSF53062">
    <property type="entry name" value="PTS system fructose IIA component-like"/>
    <property type="match status" value="1"/>
</dbReference>
<dbReference type="Proteomes" id="UP000273326">
    <property type="component" value="Chromosome"/>
</dbReference>
<dbReference type="GO" id="GO:0016740">
    <property type="term" value="F:transferase activity"/>
    <property type="evidence" value="ECO:0007669"/>
    <property type="project" value="UniProtKB-KW"/>
</dbReference>
<dbReference type="OrthoDB" id="9799827at2"/>
<dbReference type="AlphaFoldDB" id="A0A3Q9BIK0"/>
<evidence type="ECO:0000259" key="2">
    <source>
        <dbReference type="Pfam" id="PF03610"/>
    </source>
</evidence>
<name>A0A3Q9BIK0_9LACT</name>
<dbReference type="Gene3D" id="3.40.50.510">
    <property type="entry name" value="Phosphotransferase system, mannose-type IIA component"/>
    <property type="match status" value="1"/>
</dbReference>
<sequence length="43" mass="4744">MITGHGEFSLGINDALEMIAGKQEGVKFVPFFKNESTDMLNLN</sequence>
<accession>A0A3Q9BIK0</accession>
<dbReference type="RefSeq" id="WP_126108288.1">
    <property type="nucleotide sequence ID" value="NZ_CP034465.1"/>
</dbReference>
<dbReference type="GO" id="GO:0016020">
    <property type="term" value="C:membrane"/>
    <property type="evidence" value="ECO:0007669"/>
    <property type="project" value="InterPro"/>
</dbReference>
<dbReference type="Pfam" id="PF03610">
    <property type="entry name" value="EIIA-man"/>
    <property type="match status" value="1"/>
</dbReference>
<proteinExistence type="predicted"/>
<evidence type="ECO:0000313" key="4">
    <source>
        <dbReference type="Proteomes" id="UP000273326"/>
    </source>
</evidence>
<evidence type="ECO:0000313" key="3">
    <source>
        <dbReference type="EMBL" id="AZP03186.1"/>
    </source>
</evidence>
<protein>
    <recommendedName>
        <fullName evidence="2">PTS EIIA type-4 domain-containing protein</fullName>
    </recommendedName>
</protein>
<keyword evidence="1" id="KW-0808">Transferase</keyword>
<feature type="domain" description="PTS EIIA type-4" evidence="2">
    <location>
        <begin position="1"/>
        <end position="41"/>
    </location>
</feature>
<dbReference type="InterPro" id="IPR036662">
    <property type="entry name" value="PTS_EIIA_man-typ_sf"/>
</dbReference>